<evidence type="ECO:0000256" key="7">
    <source>
        <dbReference type="ARBA" id="ARBA00022741"/>
    </source>
</evidence>
<dbReference type="SMART" id="SM00220">
    <property type="entry name" value="S_TKc"/>
    <property type="match status" value="1"/>
</dbReference>
<evidence type="ECO:0000256" key="4">
    <source>
        <dbReference type="ARBA" id="ARBA00022679"/>
    </source>
</evidence>
<dbReference type="Proteomes" id="UP000054937">
    <property type="component" value="Unassembled WGS sequence"/>
</dbReference>
<evidence type="ECO:0000256" key="1">
    <source>
        <dbReference type="ARBA" id="ARBA00001946"/>
    </source>
</evidence>
<keyword evidence="3 15" id="KW-0723">Serine/threonine-protein kinase</keyword>
<keyword evidence="6" id="KW-0677">Repeat</keyword>
<evidence type="ECO:0000256" key="9">
    <source>
        <dbReference type="ARBA" id="ARBA00022837"/>
    </source>
</evidence>
<sequence length="302" mass="34317">MEKQFYKTTNIHDDYQIKQELGEGSFAKVYQGVRKSDGLEVAIKIFDKKTLEYDDQMALETEVEIMSAVDHPNIVKLFQVYDDKKYFYMILELMTGGELFDRIIDKEQYTEQEAQESICPIVDAISYCHSLEITHRDLKPENLLLATPDSNAIIKISDFGLAKVVSQENFMVTACGTPSYMAPEVLTGKGYSNAVDFWSIGVILYVLLCGYPPFDGESNEKLFQQIQSGKIDFPDAEWKQISQQAKDLIKNLLQVDPKKRFNAEQILNHPWMKGEGVSDKQLNGVTSGIKNIQKGKSVKIKN</sequence>
<evidence type="ECO:0000256" key="12">
    <source>
        <dbReference type="ARBA" id="ARBA00047899"/>
    </source>
</evidence>
<dbReference type="AlphaFoldDB" id="A0A0V0QVB6"/>
<evidence type="ECO:0000256" key="3">
    <source>
        <dbReference type="ARBA" id="ARBA00022527"/>
    </source>
</evidence>
<comment type="cofactor">
    <cofactor evidence="1">
        <name>Mg(2+)</name>
        <dbReference type="ChEBI" id="CHEBI:18420"/>
    </cofactor>
</comment>
<dbReference type="EMBL" id="LDAU01000102">
    <property type="protein sequence ID" value="KRX05936.1"/>
    <property type="molecule type" value="Genomic_DNA"/>
</dbReference>
<dbReference type="GO" id="GO:0005524">
    <property type="term" value="F:ATP binding"/>
    <property type="evidence" value="ECO:0007669"/>
    <property type="project" value="UniProtKB-UniRule"/>
</dbReference>
<dbReference type="PROSITE" id="PS50011">
    <property type="entry name" value="PROTEIN_KINASE_DOM"/>
    <property type="match status" value="1"/>
</dbReference>
<keyword evidence="8 17" id="KW-0418">Kinase</keyword>
<dbReference type="InterPro" id="IPR008271">
    <property type="entry name" value="Ser/Thr_kinase_AS"/>
</dbReference>
<proteinExistence type="inferred from homology"/>
<evidence type="ECO:0000256" key="11">
    <source>
        <dbReference type="ARBA" id="ARBA00024334"/>
    </source>
</evidence>
<dbReference type="PANTHER" id="PTHR24347">
    <property type="entry name" value="SERINE/THREONINE-PROTEIN KINASE"/>
    <property type="match status" value="1"/>
</dbReference>
<keyword evidence="7 14" id="KW-0547">Nucleotide-binding</keyword>
<dbReference type="InParanoid" id="A0A0V0QVB6"/>
<dbReference type="Gene3D" id="1.10.510.10">
    <property type="entry name" value="Transferase(Phosphotransferase) domain 1"/>
    <property type="match status" value="1"/>
</dbReference>
<gene>
    <name evidence="17" type="ORF">PPERSA_01014</name>
</gene>
<dbReference type="InterPro" id="IPR011009">
    <property type="entry name" value="Kinase-like_dom_sf"/>
</dbReference>
<evidence type="ECO:0000256" key="10">
    <source>
        <dbReference type="ARBA" id="ARBA00022840"/>
    </source>
</evidence>
<reference evidence="17 18" key="1">
    <citation type="journal article" date="2015" name="Sci. Rep.">
        <title>Genome of the facultative scuticociliatosis pathogen Pseudocohnilembus persalinus provides insight into its virulence through horizontal gene transfer.</title>
        <authorList>
            <person name="Xiong J."/>
            <person name="Wang G."/>
            <person name="Cheng J."/>
            <person name="Tian M."/>
            <person name="Pan X."/>
            <person name="Warren A."/>
            <person name="Jiang C."/>
            <person name="Yuan D."/>
            <person name="Miao W."/>
        </authorList>
    </citation>
    <scope>NUCLEOTIDE SEQUENCE [LARGE SCALE GENOMIC DNA]</scope>
    <source>
        <strain evidence="17">36N120E</strain>
    </source>
</reference>
<keyword evidence="4" id="KW-0808">Transferase</keyword>
<evidence type="ECO:0000256" key="6">
    <source>
        <dbReference type="ARBA" id="ARBA00022737"/>
    </source>
</evidence>
<dbReference type="InterPro" id="IPR017441">
    <property type="entry name" value="Protein_kinase_ATP_BS"/>
</dbReference>
<keyword evidence="18" id="KW-1185">Reference proteome</keyword>
<evidence type="ECO:0000256" key="14">
    <source>
        <dbReference type="PROSITE-ProRule" id="PRU10141"/>
    </source>
</evidence>
<comment type="similarity">
    <text evidence="11">Belongs to the protein kinase superfamily. Ser/Thr protein kinase family. CDPK subfamily.</text>
</comment>
<dbReference type="EC" id="2.7.11.1" evidence="2"/>
<keyword evidence="10 14" id="KW-0067">ATP-binding</keyword>
<comment type="catalytic activity">
    <reaction evidence="12">
        <text>L-threonyl-[protein] + ATP = O-phospho-L-threonyl-[protein] + ADP + H(+)</text>
        <dbReference type="Rhea" id="RHEA:46608"/>
        <dbReference type="Rhea" id="RHEA-COMP:11060"/>
        <dbReference type="Rhea" id="RHEA-COMP:11605"/>
        <dbReference type="ChEBI" id="CHEBI:15378"/>
        <dbReference type="ChEBI" id="CHEBI:30013"/>
        <dbReference type="ChEBI" id="CHEBI:30616"/>
        <dbReference type="ChEBI" id="CHEBI:61977"/>
        <dbReference type="ChEBI" id="CHEBI:456216"/>
        <dbReference type="EC" id="2.7.11.1"/>
    </reaction>
</comment>
<keyword evidence="9" id="KW-0106">Calcium</keyword>
<organism evidence="17 18">
    <name type="scientific">Pseudocohnilembus persalinus</name>
    <name type="common">Ciliate</name>
    <dbReference type="NCBI Taxonomy" id="266149"/>
    <lineage>
        <taxon>Eukaryota</taxon>
        <taxon>Sar</taxon>
        <taxon>Alveolata</taxon>
        <taxon>Ciliophora</taxon>
        <taxon>Intramacronucleata</taxon>
        <taxon>Oligohymenophorea</taxon>
        <taxon>Scuticociliatia</taxon>
        <taxon>Philasterida</taxon>
        <taxon>Pseudocohnilembidae</taxon>
        <taxon>Pseudocohnilembus</taxon>
    </lineage>
</organism>
<protein>
    <recommendedName>
        <fullName evidence="2">non-specific serine/threonine protein kinase</fullName>
        <ecNumber evidence="2">2.7.11.1</ecNumber>
    </recommendedName>
</protein>
<dbReference type="SUPFAM" id="SSF56112">
    <property type="entry name" value="Protein kinase-like (PK-like)"/>
    <property type="match status" value="1"/>
</dbReference>
<dbReference type="Pfam" id="PF00069">
    <property type="entry name" value="Pkinase"/>
    <property type="match status" value="1"/>
</dbReference>
<evidence type="ECO:0000259" key="16">
    <source>
        <dbReference type="PROSITE" id="PS50011"/>
    </source>
</evidence>
<dbReference type="GO" id="GO:0046872">
    <property type="term" value="F:metal ion binding"/>
    <property type="evidence" value="ECO:0007669"/>
    <property type="project" value="UniProtKB-KW"/>
</dbReference>
<dbReference type="PROSITE" id="PS00108">
    <property type="entry name" value="PROTEIN_KINASE_ST"/>
    <property type="match status" value="1"/>
</dbReference>
<dbReference type="PROSITE" id="PS00107">
    <property type="entry name" value="PROTEIN_KINASE_ATP"/>
    <property type="match status" value="1"/>
</dbReference>
<dbReference type="OMA" id="HDWFESR"/>
<dbReference type="OrthoDB" id="193931at2759"/>
<evidence type="ECO:0000256" key="5">
    <source>
        <dbReference type="ARBA" id="ARBA00022723"/>
    </source>
</evidence>
<dbReference type="FunFam" id="1.10.510.10:FF:000026">
    <property type="entry name" value="Calcium/calmodulin-dependent protein kinase type 1"/>
    <property type="match status" value="1"/>
</dbReference>
<dbReference type="GO" id="GO:0004674">
    <property type="term" value="F:protein serine/threonine kinase activity"/>
    <property type="evidence" value="ECO:0007669"/>
    <property type="project" value="UniProtKB-KW"/>
</dbReference>
<evidence type="ECO:0000256" key="8">
    <source>
        <dbReference type="ARBA" id="ARBA00022777"/>
    </source>
</evidence>
<evidence type="ECO:0000256" key="13">
    <source>
        <dbReference type="ARBA" id="ARBA00048679"/>
    </source>
</evidence>
<dbReference type="InterPro" id="IPR000719">
    <property type="entry name" value="Prot_kinase_dom"/>
</dbReference>
<evidence type="ECO:0000256" key="2">
    <source>
        <dbReference type="ARBA" id="ARBA00012513"/>
    </source>
</evidence>
<keyword evidence="5" id="KW-0479">Metal-binding</keyword>
<evidence type="ECO:0000256" key="15">
    <source>
        <dbReference type="RuleBase" id="RU000304"/>
    </source>
</evidence>
<evidence type="ECO:0000313" key="17">
    <source>
        <dbReference type="EMBL" id="KRX05936.1"/>
    </source>
</evidence>
<evidence type="ECO:0000313" key="18">
    <source>
        <dbReference type="Proteomes" id="UP000054937"/>
    </source>
</evidence>
<dbReference type="CDD" id="cd05117">
    <property type="entry name" value="STKc_CAMK"/>
    <property type="match status" value="1"/>
</dbReference>
<dbReference type="PIRSF" id="PIRSF000654">
    <property type="entry name" value="Integrin-linked_kinase"/>
    <property type="match status" value="1"/>
</dbReference>
<comment type="catalytic activity">
    <reaction evidence="13">
        <text>L-seryl-[protein] + ATP = O-phospho-L-seryl-[protein] + ADP + H(+)</text>
        <dbReference type="Rhea" id="RHEA:17989"/>
        <dbReference type="Rhea" id="RHEA-COMP:9863"/>
        <dbReference type="Rhea" id="RHEA-COMP:11604"/>
        <dbReference type="ChEBI" id="CHEBI:15378"/>
        <dbReference type="ChEBI" id="CHEBI:29999"/>
        <dbReference type="ChEBI" id="CHEBI:30616"/>
        <dbReference type="ChEBI" id="CHEBI:83421"/>
        <dbReference type="ChEBI" id="CHEBI:456216"/>
        <dbReference type="EC" id="2.7.11.1"/>
    </reaction>
</comment>
<name>A0A0V0QVB6_PSEPJ</name>
<comment type="caution">
    <text evidence="17">The sequence shown here is derived from an EMBL/GenBank/DDBJ whole genome shotgun (WGS) entry which is preliminary data.</text>
</comment>
<accession>A0A0V0QVB6</accession>
<dbReference type="FunFam" id="3.30.200.20:FF:000315">
    <property type="entry name" value="Calcium-dependent protein kinase 3"/>
    <property type="match status" value="1"/>
</dbReference>
<feature type="domain" description="Protein kinase" evidence="16">
    <location>
        <begin position="15"/>
        <end position="272"/>
    </location>
</feature>
<feature type="binding site" evidence="14">
    <location>
        <position position="44"/>
    </location>
    <ligand>
        <name>ATP</name>
        <dbReference type="ChEBI" id="CHEBI:30616"/>
    </ligand>
</feature>